<dbReference type="InterPro" id="IPR052356">
    <property type="entry name" value="Thiol_S-MT"/>
</dbReference>
<dbReference type="PANTHER" id="PTHR45036:SF1">
    <property type="entry name" value="METHYLTRANSFERASE LIKE 7A"/>
    <property type="match status" value="1"/>
</dbReference>
<dbReference type="GO" id="GO:0008425">
    <property type="term" value="F:2-methoxy-6-polyprenyl-1,4-benzoquinol methyltransferase activity"/>
    <property type="evidence" value="ECO:0007669"/>
    <property type="project" value="UniProtKB-EC"/>
</dbReference>
<feature type="domain" description="Methyltransferase type 11" evidence="1">
    <location>
        <begin position="39"/>
        <end position="132"/>
    </location>
</feature>
<dbReference type="Gene3D" id="3.40.50.150">
    <property type="entry name" value="Vaccinia Virus protein VP39"/>
    <property type="match status" value="1"/>
</dbReference>
<dbReference type="EC" id="2.1.1.163" evidence="2"/>
<dbReference type="GO" id="GO:0008757">
    <property type="term" value="F:S-adenosylmethionine-dependent methyltransferase activity"/>
    <property type="evidence" value="ECO:0007669"/>
    <property type="project" value="InterPro"/>
</dbReference>
<dbReference type="RefSeq" id="WP_066378573.1">
    <property type="nucleotide sequence ID" value="NZ_LTAZ01000001.1"/>
</dbReference>
<dbReference type="InterPro" id="IPR013216">
    <property type="entry name" value="Methyltransf_11"/>
</dbReference>
<keyword evidence="3" id="KW-1185">Reference proteome</keyword>
<dbReference type="PATRIC" id="fig|1008153.3.peg.281"/>
<keyword evidence="2" id="KW-0830">Ubiquinone</keyword>
<name>A0A151AJB9_9EURY</name>
<dbReference type="EC" id="2.1.1.201" evidence="2"/>
<dbReference type="Pfam" id="PF08241">
    <property type="entry name" value="Methyltransf_11"/>
    <property type="match status" value="1"/>
</dbReference>
<dbReference type="SUPFAM" id="SSF53335">
    <property type="entry name" value="S-adenosyl-L-methionine-dependent methyltransferases"/>
    <property type="match status" value="1"/>
</dbReference>
<comment type="caution">
    <text evidence="2">The sequence shown here is derived from an EMBL/GenBank/DDBJ whole genome shotgun (WGS) entry which is preliminary data.</text>
</comment>
<keyword evidence="2" id="KW-0489">Methyltransferase</keyword>
<evidence type="ECO:0000259" key="1">
    <source>
        <dbReference type="Pfam" id="PF08241"/>
    </source>
</evidence>
<organism evidence="2 3">
    <name type="scientific">Halalkalicoccus paucihalophilus</name>
    <dbReference type="NCBI Taxonomy" id="1008153"/>
    <lineage>
        <taxon>Archaea</taxon>
        <taxon>Methanobacteriati</taxon>
        <taxon>Methanobacteriota</taxon>
        <taxon>Stenosarchaea group</taxon>
        <taxon>Halobacteria</taxon>
        <taxon>Halobacteriales</taxon>
        <taxon>Halococcaceae</taxon>
        <taxon>Halalkalicoccus</taxon>
    </lineage>
</organism>
<proteinExistence type="predicted"/>
<dbReference type="EMBL" id="LTAZ01000001">
    <property type="protein sequence ID" value="KYH27610.1"/>
    <property type="molecule type" value="Genomic_DNA"/>
</dbReference>
<reference evidence="2 3" key="1">
    <citation type="submission" date="2016-02" db="EMBL/GenBank/DDBJ databases">
        <title>Genome sequence of Halalkalicoccus paucihalophilus DSM 24557.</title>
        <authorList>
            <person name="Poehlein A."/>
            <person name="Daniel R."/>
        </authorList>
    </citation>
    <scope>NUCLEOTIDE SEQUENCE [LARGE SCALE GENOMIC DNA]</scope>
    <source>
        <strain evidence="2 3">DSM 24557</strain>
    </source>
</reference>
<evidence type="ECO:0000313" key="2">
    <source>
        <dbReference type="EMBL" id="KYH27610.1"/>
    </source>
</evidence>
<dbReference type="GO" id="GO:0032259">
    <property type="term" value="P:methylation"/>
    <property type="evidence" value="ECO:0007669"/>
    <property type="project" value="UniProtKB-KW"/>
</dbReference>
<gene>
    <name evidence="2" type="primary">ubiE_2</name>
    <name evidence="2" type="ORF">HAPAU_02780</name>
</gene>
<dbReference type="OrthoDB" id="147504at2157"/>
<dbReference type="GO" id="GO:0043770">
    <property type="term" value="F:demethylmenaquinone methyltransferase activity"/>
    <property type="evidence" value="ECO:0007669"/>
    <property type="project" value="UniProtKB-EC"/>
</dbReference>
<dbReference type="CDD" id="cd02440">
    <property type="entry name" value="AdoMet_MTases"/>
    <property type="match status" value="1"/>
</dbReference>
<keyword evidence="2" id="KW-0808">Transferase</keyword>
<dbReference type="Proteomes" id="UP000075321">
    <property type="component" value="Unassembled WGS sequence"/>
</dbReference>
<dbReference type="PANTHER" id="PTHR45036">
    <property type="entry name" value="METHYLTRANSFERASE LIKE 7B"/>
    <property type="match status" value="1"/>
</dbReference>
<dbReference type="AlphaFoldDB" id="A0A151AJB9"/>
<dbReference type="InterPro" id="IPR029063">
    <property type="entry name" value="SAM-dependent_MTases_sf"/>
</dbReference>
<protein>
    <submittedName>
        <fullName evidence="2">Ubiquinone/menaquinone biosynthesis C-methyltransferase UbiE</fullName>
        <ecNumber evidence="2">2.1.1.163</ecNumber>
        <ecNumber evidence="2">2.1.1.201</ecNumber>
    </submittedName>
</protein>
<evidence type="ECO:0000313" key="3">
    <source>
        <dbReference type="Proteomes" id="UP000075321"/>
    </source>
</evidence>
<sequence>MNDAHPIFAALYDPLTRVAERRLRPEREWLTEGLSRRVLDLGAGTGATFPYLCDRGLDLHAVEPDPHMRNRAERWAAELECSIRIREGAAESLPYPDASFDTVVVSLVLCSVSDVEASVDEIARVLKTGGECRFLEHVRATGRQARLQEALTPWWRHVAGGCRLDRDTPASFVSHSDFRVETLQRVSSGFPPVAPILRGRAVRR</sequence>
<accession>A0A151AJB9</accession>